<dbReference type="SMART" id="SM00388">
    <property type="entry name" value="HisKA"/>
    <property type="match status" value="1"/>
</dbReference>
<dbReference type="HOGENOM" id="CLU_000445_89_27_6"/>
<dbReference type="RefSeq" id="WP_011043200.1">
    <property type="nucleotide sequence ID" value="NC_003910.7"/>
</dbReference>
<reference evidence="13" key="1">
    <citation type="journal article" date="2005" name="Proc. Natl. Acad. Sci. U.S.A.">
        <title>The psychrophilic lifestyle as revealed by the genome sequence of Colwellia psychrerythraea 34H through genomic and proteomic analyses.</title>
        <authorList>
            <person name="Methe B.A."/>
            <person name="Nelson K.E."/>
            <person name="Deming J.W."/>
            <person name="Momen B."/>
            <person name="Melamud E."/>
            <person name="Zhang X."/>
            <person name="Moult J."/>
            <person name="Madupu R."/>
            <person name="Nelson W.C."/>
            <person name="Dodson R.J."/>
            <person name="Brinkac L.M."/>
            <person name="Daugherty S.C."/>
            <person name="Durkin A.S."/>
            <person name="DeBoy R.T."/>
            <person name="Kolonay J.F."/>
            <person name="Sullivan S.A."/>
            <person name="Zhou L."/>
            <person name="Davidsen T.M."/>
            <person name="Wu M."/>
            <person name="Huston A.L."/>
            <person name="Lewis M."/>
            <person name="Weaver B."/>
            <person name="Weidman J.F."/>
            <person name="Khouri H."/>
            <person name="Utterback T.R."/>
            <person name="Feldblyum T.V."/>
            <person name="Fraser C.M."/>
        </authorList>
    </citation>
    <scope>NUCLEOTIDE SEQUENCE [LARGE SCALE GENOMIC DNA]</scope>
    <source>
        <strain evidence="13">34H</strain>
    </source>
</reference>
<organism evidence="13 14">
    <name type="scientific">Colwellia psychrerythraea (strain 34H / ATCC BAA-681)</name>
    <name type="common">Vibrio psychroerythus</name>
    <dbReference type="NCBI Taxonomy" id="167879"/>
    <lineage>
        <taxon>Bacteria</taxon>
        <taxon>Pseudomonadati</taxon>
        <taxon>Pseudomonadota</taxon>
        <taxon>Gammaproteobacteria</taxon>
        <taxon>Alteromonadales</taxon>
        <taxon>Colwelliaceae</taxon>
        <taxon>Colwellia</taxon>
    </lineage>
</organism>
<name>Q482B2_COLP3</name>
<keyword evidence="8 13" id="KW-0418">Kinase</keyword>
<dbReference type="PROSITE" id="PS50109">
    <property type="entry name" value="HIS_KIN"/>
    <property type="match status" value="1"/>
</dbReference>
<evidence type="ECO:0000256" key="5">
    <source>
        <dbReference type="ARBA" id="ARBA00022553"/>
    </source>
</evidence>
<evidence type="ECO:0000259" key="12">
    <source>
        <dbReference type="PROSITE" id="PS50885"/>
    </source>
</evidence>
<dbReference type="InterPro" id="IPR003594">
    <property type="entry name" value="HATPase_dom"/>
</dbReference>
<evidence type="ECO:0000256" key="6">
    <source>
        <dbReference type="ARBA" id="ARBA00022679"/>
    </source>
</evidence>
<dbReference type="InterPro" id="IPR036890">
    <property type="entry name" value="HATPase_C_sf"/>
</dbReference>
<evidence type="ECO:0000259" key="11">
    <source>
        <dbReference type="PROSITE" id="PS50109"/>
    </source>
</evidence>
<dbReference type="PRINTS" id="PR00344">
    <property type="entry name" value="BCTRLSENSOR"/>
</dbReference>
<dbReference type="InterPro" id="IPR005467">
    <property type="entry name" value="His_kinase_dom"/>
</dbReference>
<gene>
    <name evidence="13" type="ordered locus">CPS_2388</name>
</gene>
<keyword evidence="4" id="KW-1003">Cell membrane</keyword>
<keyword evidence="10" id="KW-0472">Membrane</keyword>
<dbReference type="Pfam" id="PF02518">
    <property type="entry name" value="HATPase_c"/>
    <property type="match status" value="1"/>
</dbReference>
<dbReference type="Gene3D" id="1.10.287.130">
    <property type="match status" value="1"/>
</dbReference>
<evidence type="ECO:0000256" key="1">
    <source>
        <dbReference type="ARBA" id="ARBA00000085"/>
    </source>
</evidence>
<dbReference type="GO" id="GO:0005886">
    <property type="term" value="C:plasma membrane"/>
    <property type="evidence" value="ECO:0007669"/>
    <property type="project" value="UniProtKB-SubCell"/>
</dbReference>
<dbReference type="EMBL" id="CP000083">
    <property type="protein sequence ID" value="AAZ26314.1"/>
    <property type="molecule type" value="Genomic_DNA"/>
</dbReference>
<keyword evidence="6" id="KW-0808">Transferase</keyword>
<keyword evidence="7" id="KW-0547">Nucleotide-binding</keyword>
<dbReference type="CDD" id="cd06225">
    <property type="entry name" value="HAMP"/>
    <property type="match status" value="1"/>
</dbReference>
<sequence length="469" mass="53256">MLTIVKSWLPKRLTGQLILLLLSTLTFSQLFTLFFFLSESDYIAEQIETKQLIRRAAQASNVLATVPEKHHKAMLKAMSVHRVKFYISQSAETDNTASFNEKSFLAERLLLRKMLNKEYGKVYVYQDLASSSRIATLLEYLYQKLKEPTKAGNKKPKRLKLFTTAIELKNKQWLMMSVYSRDPFPLWAKTTLISLLIMSLVLIVIVVFSVKRIIRPLNELADNAKKLGLGESIQPIKEQGPEDVQHAVKAFNQMLLRLNKMVTHRARSLAAMSHDLRTPLTSMRLHAEFISDEVTQDKIIEKLDEMEHITKATISFAKQDSWLEKSRKVDICALIESLCLDLSDIGLNVTCDITDKINYSCRPVALKRAFSNLIENGVKYGKCVHVSIFENNKSINIIIADQGQGIPEAEQQRMFEAFERLDDSRNQKSGGMGLGMTIALTAIQDHGGEIKLKNRVEKGLDVIVKLPLN</sequence>
<dbReference type="InterPro" id="IPR003661">
    <property type="entry name" value="HisK_dim/P_dom"/>
</dbReference>
<evidence type="ECO:0000256" key="3">
    <source>
        <dbReference type="ARBA" id="ARBA00012438"/>
    </source>
</evidence>
<dbReference type="SUPFAM" id="SSF55874">
    <property type="entry name" value="ATPase domain of HSP90 chaperone/DNA topoisomerase II/histidine kinase"/>
    <property type="match status" value="1"/>
</dbReference>
<dbReference type="PANTHER" id="PTHR44936:SF10">
    <property type="entry name" value="SENSOR PROTEIN RSTB"/>
    <property type="match status" value="1"/>
</dbReference>
<dbReference type="InterPro" id="IPR050980">
    <property type="entry name" value="2C_sensor_his_kinase"/>
</dbReference>
<dbReference type="SMART" id="SM00387">
    <property type="entry name" value="HATPase_c"/>
    <property type="match status" value="1"/>
</dbReference>
<dbReference type="AlphaFoldDB" id="Q482B2"/>
<dbReference type="PANTHER" id="PTHR44936">
    <property type="entry name" value="SENSOR PROTEIN CREC"/>
    <property type="match status" value="1"/>
</dbReference>
<dbReference type="GO" id="GO:0005524">
    <property type="term" value="F:ATP binding"/>
    <property type="evidence" value="ECO:0007669"/>
    <property type="project" value="UniProtKB-KW"/>
</dbReference>
<keyword evidence="9" id="KW-0067">ATP-binding</keyword>
<protein>
    <recommendedName>
        <fullName evidence="3">histidine kinase</fullName>
        <ecNumber evidence="3">2.7.13.3</ecNumber>
    </recommendedName>
</protein>
<keyword evidence="5" id="KW-0597">Phosphoprotein</keyword>
<dbReference type="GO" id="GO:0000155">
    <property type="term" value="F:phosphorelay sensor kinase activity"/>
    <property type="evidence" value="ECO:0007669"/>
    <property type="project" value="InterPro"/>
</dbReference>
<proteinExistence type="predicted"/>
<dbReference type="SMART" id="SM00304">
    <property type="entry name" value="HAMP"/>
    <property type="match status" value="1"/>
</dbReference>
<evidence type="ECO:0000256" key="7">
    <source>
        <dbReference type="ARBA" id="ARBA00022741"/>
    </source>
</evidence>
<feature type="domain" description="HAMP" evidence="12">
    <location>
        <begin position="211"/>
        <end position="263"/>
    </location>
</feature>
<evidence type="ECO:0000256" key="10">
    <source>
        <dbReference type="SAM" id="Phobius"/>
    </source>
</evidence>
<evidence type="ECO:0000256" key="4">
    <source>
        <dbReference type="ARBA" id="ARBA00022475"/>
    </source>
</evidence>
<comment type="catalytic activity">
    <reaction evidence="1">
        <text>ATP + protein L-histidine = ADP + protein N-phospho-L-histidine.</text>
        <dbReference type="EC" id="2.7.13.3"/>
    </reaction>
</comment>
<evidence type="ECO:0000256" key="9">
    <source>
        <dbReference type="ARBA" id="ARBA00022840"/>
    </source>
</evidence>
<evidence type="ECO:0000313" key="13">
    <source>
        <dbReference type="EMBL" id="AAZ26314.1"/>
    </source>
</evidence>
<dbReference type="InterPro" id="IPR036097">
    <property type="entry name" value="HisK_dim/P_sf"/>
</dbReference>
<dbReference type="Pfam" id="PF00512">
    <property type="entry name" value="HisKA"/>
    <property type="match status" value="1"/>
</dbReference>
<evidence type="ECO:0000256" key="8">
    <source>
        <dbReference type="ARBA" id="ARBA00022777"/>
    </source>
</evidence>
<comment type="subcellular location">
    <subcellularLocation>
        <location evidence="2">Cell membrane</location>
        <topology evidence="2">Multi-pass membrane protein</topology>
    </subcellularLocation>
</comment>
<dbReference type="SUPFAM" id="SSF47384">
    <property type="entry name" value="Homodimeric domain of signal transducing histidine kinase"/>
    <property type="match status" value="1"/>
</dbReference>
<feature type="transmembrane region" description="Helical" evidence="10">
    <location>
        <begin position="186"/>
        <end position="210"/>
    </location>
</feature>
<evidence type="ECO:0000313" key="14">
    <source>
        <dbReference type="Proteomes" id="UP000000547"/>
    </source>
</evidence>
<keyword evidence="10" id="KW-1133">Transmembrane helix</keyword>
<dbReference type="PROSITE" id="PS50885">
    <property type="entry name" value="HAMP"/>
    <property type="match status" value="1"/>
</dbReference>
<keyword evidence="10" id="KW-0812">Transmembrane</keyword>
<dbReference type="Proteomes" id="UP000000547">
    <property type="component" value="Chromosome"/>
</dbReference>
<dbReference type="InterPro" id="IPR004358">
    <property type="entry name" value="Sig_transdc_His_kin-like_C"/>
</dbReference>
<dbReference type="KEGG" id="cps:CPS_2388"/>
<dbReference type="CDD" id="cd00082">
    <property type="entry name" value="HisKA"/>
    <property type="match status" value="1"/>
</dbReference>
<accession>Q482B2</accession>
<dbReference type="InterPro" id="IPR003660">
    <property type="entry name" value="HAMP_dom"/>
</dbReference>
<dbReference type="Gene3D" id="3.30.565.10">
    <property type="entry name" value="Histidine kinase-like ATPase, C-terminal domain"/>
    <property type="match status" value="1"/>
</dbReference>
<feature type="domain" description="Histidine kinase" evidence="11">
    <location>
        <begin position="271"/>
        <end position="469"/>
    </location>
</feature>
<dbReference type="EC" id="2.7.13.3" evidence="3"/>
<evidence type="ECO:0000256" key="2">
    <source>
        <dbReference type="ARBA" id="ARBA00004651"/>
    </source>
</evidence>
<dbReference type="STRING" id="167879.CPS_2388"/>